<dbReference type="Proteomes" id="UP000000437">
    <property type="component" value="Chromosome 12"/>
</dbReference>
<evidence type="ECO:0000313" key="1">
    <source>
        <dbReference type="Proteomes" id="UP000000437"/>
    </source>
</evidence>
<sequence>MSTQEVEKQDVGYETPPIDDLLTLLLKNRRATGAYNEVWPRVFISDAATARDKTLLRRLGITHILNAADGPQHIHTGAEFYWDTHTEYLGIEAADSRHFSITPFLQPAADYIHHALQDGGTLLVHCARGEYFTQRWIPAAAASAGRQPHAERDTSTPTLI</sequence>
<name>A0AC58GZL0_DANRE</name>
<proteinExistence type="predicted"/>
<protein>
    <submittedName>
        <fullName evidence="2">Dual specificity phosphatase 29-like isoform X2</fullName>
    </submittedName>
</protein>
<evidence type="ECO:0000313" key="2">
    <source>
        <dbReference type="RefSeq" id="XP_073775167.1"/>
    </source>
</evidence>
<keyword evidence="1" id="KW-1185">Reference proteome</keyword>
<accession>A0AC58GZL0</accession>
<organism evidence="1 2">
    <name type="scientific">Danio rerio</name>
    <name type="common">Zebrafish</name>
    <name type="synonym">Brachydanio rerio</name>
    <dbReference type="NCBI Taxonomy" id="7955"/>
    <lineage>
        <taxon>Eukaryota</taxon>
        <taxon>Metazoa</taxon>
        <taxon>Chordata</taxon>
        <taxon>Craniata</taxon>
        <taxon>Vertebrata</taxon>
        <taxon>Euteleostomi</taxon>
        <taxon>Actinopterygii</taxon>
        <taxon>Neopterygii</taxon>
        <taxon>Teleostei</taxon>
        <taxon>Ostariophysi</taxon>
        <taxon>Cypriniformes</taxon>
        <taxon>Danionidae</taxon>
        <taxon>Danioninae</taxon>
        <taxon>Danio</taxon>
    </lineage>
</organism>
<gene>
    <name evidence="2" type="primary">LOC100535237</name>
</gene>
<reference evidence="2" key="1">
    <citation type="submission" date="2025-08" db="UniProtKB">
        <authorList>
            <consortium name="RefSeq"/>
        </authorList>
    </citation>
    <scope>IDENTIFICATION</scope>
    <source>
        <strain evidence="2">Tuebingen</strain>
        <tissue evidence="2">Fibroblasts and whole tissue</tissue>
    </source>
</reference>
<dbReference type="RefSeq" id="XP_073775167.1">
    <property type="nucleotide sequence ID" value="XM_073919066.1"/>
</dbReference>